<evidence type="ECO:0000313" key="2">
    <source>
        <dbReference type="Proteomes" id="UP000053244"/>
    </source>
</evidence>
<dbReference type="InterPro" id="IPR002696">
    <property type="entry name" value="Membr_insert_effic_factor_YidD"/>
</dbReference>
<reference evidence="1 2" key="1">
    <citation type="submission" date="2015-10" db="EMBL/GenBank/DDBJ databases">
        <authorList>
            <person name="Gilbert D.G."/>
        </authorList>
    </citation>
    <scope>NUCLEOTIDE SEQUENCE [LARGE SCALE GENOMIC DNA]</scope>
    <source>
        <strain evidence="1 2">NRRL B-16712</strain>
    </source>
</reference>
<protein>
    <submittedName>
        <fullName evidence="1">Membrane protein insertion efficiency factor YidD</fullName>
    </submittedName>
</protein>
<dbReference type="PANTHER" id="PTHR33383">
    <property type="entry name" value="MEMBRANE PROTEIN INSERTION EFFICIENCY FACTOR-RELATED"/>
    <property type="match status" value="1"/>
</dbReference>
<sequence length="77" mass="8455">MVEGEPRVAQRVVTGAIRAYRKVSPRLPTRCRFEPTCSAYALTAIDRYGVRKGLRLAAGRLIRCGPRVPFGTGDPVP</sequence>
<dbReference type="Pfam" id="PF01809">
    <property type="entry name" value="YidD"/>
    <property type="match status" value="1"/>
</dbReference>
<evidence type="ECO:0000313" key="1">
    <source>
        <dbReference type="EMBL" id="KUL32734.1"/>
    </source>
</evidence>
<accession>A0A101JTK2</accession>
<dbReference type="EMBL" id="LLZH01000167">
    <property type="protein sequence ID" value="KUL32734.1"/>
    <property type="molecule type" value="Genomic_DNA"/>
</dbReference>
<name>A0A101JTK2_9ACTN</name>
<dbReference type="AlphaFoldDB" id="A0A101JTK2"/>
<dbReference type="RefSeq" id="WP_067692985.1">
    <property type="nucleotide sequence ID" value="NZ_LLZH01000167.1"/>
</dbReference>
<proteinExistence type="predicted"/>
<dbReference type="PANTHER" id="PTHR33383:SF1">
    <property type="entry name" value="MEMBRANE PROTEIN INSERTION EFFICIENCY FACTOR-RELATED"/>
    <property type="match status" value="1"/>
</dbReference>
<keyword evidence="2" id="KW-1185">Reference proteome</keyword>
<dbReference type="NCBIfam" id="TIGR00278">
    <property type="entry name" value="membrane protein insertion efficiency factor YidD"/>
    <property type="match status" value="1"/>
</dbReference>
<dbReference type="SMART" id="SM01234">
    <property type="entry name" value="Haemolytic"/>
    <property type="match status" value="1"/>
</dbReference>
<comment type="caution">
    <text evidence="1">The sequence shown here is derived from an EMBL/GenBank/DDBJ whole genome shotgun (WGS) entry which is preliminary data.</text>
</comment>
<gene>
    <name evidence="1" type="ORF">ADL15_19695</name>
</gene>
<dbReference type="Proteomes" id="UP000053244">
    <property type="component" value="Unassembled WGS sequence"/>
</dbReference>
<organism evidence="1 2">
    <name type="scientific">Actinoplanes awajinensis subsp. mycoplanecinus</name>
    <dbReference type="NCBI Taxonomy" id="135947"/>
    <lineage>
        <taxon>Bacteria</taxon>
        <taxon>Bacillati</taxon>
        <taxon>Actinomycetota</taxon>
        <taxon>Actinomycetes</taxon>
        <taxon>Micromonosporales</taxon>
        <taxon>Micromonosporaceae</taxon>
        <taxon>Actinoplanes</taxon>
    </lineage>
</organism>